<dbReference type="CDD" id="cd00130">
    <property type="entry name" value="PAS"/>
    <property type="match status" value="4"/>
</dbReference>
<dbReference type="InterPro" id="IPR013655">
    <property type="entry name" value="PAS_fold_3"/>
</dbReference>
<keyword evidence="11" id="KW-1185">Reference proteome</keyword>
<evidence type="ECO:0000256" key="3">
    <source>
        <dbReference type="PROSITE-ProRule" id="PRU00284"/>
    </source>
</evidence>
<dbReference type="PANTHER" id="PTHR32089">
    <property type="entry name" value="METHYL-ACCEPTING CHEMOTAXIS PROTEIN MCPB"/>
    <property type="match status" value="1"/>
</dbReference>
<dbReference type="InterPro" id="IPR003660">
    <property type="entry name" value="HAMP_dom"/>
</dbReference>
<comment type="caution">
    <text evidence="10">The sequence shown here is derived from an EMBL/GenBank/DDBJ whole genome shotgun (WGS) entry which is preliminary data.</text>
</comment>
<reference evidence="10" key="1">
    <citation type="submission" date="2023-07" db="EMBL/GenBank/DDBJ databases">
        <title>The genome sequence of Rhodocytophaga aerolata KACC 12507.</title>
        <authorList>
            <person name="Zhang X."/>
        </authorList>
    </citation>
    <scope>NUCLEOTIDE SEQUENCE</scope>
    <source>
        <strain evidence="10">KACC 12507</strain>
    </source>
</reference>
<dbReference type="PROSITE" id="PS50885">
    <property type="entry name" value="HAMP"/>
    <property type="match status" value="1"/>
</dbReference>
<dbReference type="Gene3D" id="1.10.287.950">
    <property type="entry name" value="Methyl-accepting chemotaxis protein"/>
    <property type="match status" value="1"/>
</dbReference>
<dbReference type="Pfam" id="PF18947">
    <property type="entry name" value="HAMP_2"/>
    <property type="match status" value="1"/>
</dbReference>
<evidence type="ECO:0000259" key="8">
    <source>
        <dbReference type="PROSITE" id="PS50113"/>
    </source>
</evidence>
<evidence type="ECO:0000259" key="6">
    <source>
        <dbReference type="PROSITE" id="PS50111"/>
    </source>
</evidence>
<dbReference type="InterPro" id="IPR035965">
    <property type="entry name" value="PAS-like_dom_sf"/>
</dbReference>
<dbReference type="SMART" id="SM00086">
    <property type="entry name" value="PAC"/>
    <property type="match status" value="4"/>
</dbReference>
<dbReference type="Pfam" id="PF08447">
    <property type="entry name" value="PAS_3"/>
    <property type="match status" value="4"/>
</dbReference>
<dbReference type="PROSITE" id="PS50112">
    <property type="entry name" value="PAS"/>
    <property type="match status" value="4"/>
</dbReference>
<feature type="domain" description="PAC" evidence="8">
    <location>
        <begin position="556"/>
        <end position="608"/>
    </location>
</feature>
<dbReference type="CDD" id="cd11386">
    <property type="entry name" value="MCP_signal"/>
    <property type="match status" value="1"/>
</dbReference>
<dbReference type="SUPFAM" id="SSF55785">
    <property type="entry name" value="PYP-like sensor domain (PAS domain)"/>
    <property type="match status" value="4"/>
</dbReference>
<feature type="domain" description="PAS" evidence="7">
    <location>
        <begin position="237"/>
        <end position="289"/>
    </location>
</feature>
<feature type="domain" description="PAS" evidence="7">
    <location>
        <begin position="74"/>
        <end position="126"/>
    </location>
</feature>
<dbReference type="InterPro" id="IPR004089">
    <property type="entry name" value="MCPsignal_dom"/>
</dbReference>
<feature type="compositionally biased region" description="Basic residues" evidence="5">
    <location>
        <begin position="25"/>
        <end position="35"/>
    </location>
</feature>
<dbReference type="PANTHER" id="PTHR32089:SF112">
    <property type="entry name" value="LYSOZYME-LIKE PROTEIN-RELATED"/>
    <property type="match status" value="1"/>
</dbReference>
<keyword evidence="4" id="KW-0175">Coiled coil</keyword>
<feature type="domain" description="Methyl-accepting transducer" evidence="6">
    <location>
        <begin position="763"/>
        <end position="1020"/>
    </location>
</feature>
<dbReference type="PROSITE" id="PS50113">
    <property type="entry name" value="PAC"/>
    <property type="match status" value="4"/>
</dbReference>
<feature type="compositionally biased region" description="Polar residues" evidence="5">
    <location>
        <begin position="9"/>
        <end position="21"/>
    </location>
</feature>
<organism evidence="10 11">
    <name type="scientific">Rhodocytophaga aerolata</name>
    <dbReference type="NCBI Taxonomy" id="455078"/>
    <lineage>
        <taxon>Bacteria</taxon>
        <taxon>Pseudomonadati</taxon>
        <taxon>Bacteroidota</taxon>
        <taxon>Cytophagia</taxon>
        <taxon>Cytophagales</taxon>
        <taxon>Rhodocytophagaceae</taxon>
        <taxon>Rhodocytophaga</taxon>
    </lineage>
</organism>
<keyword evidence="1 3" id="KW-0807">Transducer</keyword>
<evidence type="ECO:0000256" key="1">
    <source>
        <dbReference type="ARBA" id="ARBA00023224"/>
    </source>
</evidence>
<dbReference type="Gene3D" id="3.30.450.20">
    <property type="entry name" value="PAS domain"/>
    <property type="match status" value="4"/>
</dbReference>
<evidence type="ECO:0000259" key="7">
    <source>
        <dbReference type="PROSITE" id="PS50112"/>
    </source>
</evidence>
<feature type="domain" description="PAS" evidence="7">
    <location>
        <begin position="480"/>
        <end position="527"/>
    </location>
</feature>
<feature type="domain" description="HAMP" evidence="9">
    <location>
        <begin position="692"/>
        <end position="744"/>
    </location>
</feature>
<evidence type="ECO:0000313" key="10">
    <source>
        <dbReference type="EMBL" id="MDO1451266.1"/>
    </source>
</evidence>
<feature type="coiled-coil region" evidence="4">
    <location>
        <begin position="332"/>
        <end position="369"/>
    </location>
</feature>
<dbReference type="InterPro" id="IPR000700">
    <property type="entry name" value="PAS-assoc_C"/>
</dbReference>
<proteinExistence type="inferred from homology"/>
<feature type="region of interest" description="Disordered" evidence="5">
    <location>
        <begin position="1"/>
        <end position="38"/>
    </location>
</feature>
<dbReference type="PROSITE" id="PS50111">
    <property type="entry name" value="CHEMOTAXIS_TRANSDUC_2"/>
    <property type="match status" value="1"/>
</dbReference>
<feature type="domain" description="PAC" evidence="8">
    <location>
        <begin position="129"/>
        <end position="181"/>
    </location>
</feature>
<evidence type="ECO:0000256" key="2">
    <source>
        <dbReference type="ARBA" id="ARBA00029447"/>
    </source>
</evidence>
<feature type="domain" description="PAS" evidence="7">
    <location>
        <begin position="379"/>
        <end position="431"/>
    </location>
</feature>
<feature type="domain" description="PAC" evidence="8">
    <location>
        <begin position="432"/>
        <end position="486"/>
    </location>
</feature>
<evidence type="ECO:0000256" key="5">
    <source>
        <dbReference type="SAM" id="MobiDB-lite"/>
    </source>
</evidence>
<dbReference type="Gene3D" id="1.20.120.1530">
    <property type="match status" value="1"/>
</dbReference>
<dbReference type="SMART" id="SM00283">
    <property type="entry name" value="MA"/>
    <property type="match status" value="1"/>
</dbReference>
<dbReference type="EMBL" id="JAUKPO010000050">
    <property type="protein sequence ID" value="MDO1451266.1"/>
    <property type="molecule type" value="Genomic_DNA"/>
</dbReference>
<dbReference type="InterPro" id="IPR000014">
    <property type="entry name" value="PAS"/>
</dbReference>
<evidence type="ECO:0000256" key="4">
    <source>
        <dbReference type="SAM" id="Coils"/>
    </source>
</evidence>
<sequence length="1051" mass="116582">MLKDVVMNDDSSTLESATPTDNKVKSKTSKVKKSTPHTFSEKIGGVQANSLVNAETELLGRADALNNAAIVSEVNLQGNIIYVNDAFCETSKYTREELIGKKQSIVRHPDMPAALYEDLWKTITQGKVWKGEIKNRAKDGSAYWVDVTITPILDSNKKPIKYIGVRFVITERKEQEEKIRLALEEARIQQEAIAASEEELRQNMEEMAATQEEMVRKEQELIGQNAALNNAAIVSEVDLQGNILFVNDEFCRLAKYTREELIGKKQSIVRHPDMPAAIFDDLWKTITQGKVWRGQVKNRAKDGSHYWVEATITPVMGQHAKPVKYIGVRFDITKQKEQEEKIQQALEDAEKQRAELVKKEQELVGQNAALNNAAIVSEVDLQGNIIFVNDAFCETSKYTREELIGKKQSIVRHPDMPAAIFDDLWKTITQGKVWRGQVKNRAKDGSAYWVNVTITPVLDSNKKPIKYIGVRFVITEQKEQEIEITGQLNAINASYAFVEFDKSGYFIKANDAFLKIMGYTHEELKGQHHKIFADPVFANSSAYKVFWEELNNGIIQAGEYKRFSKSKKTIWLKSSYTPVKNEKGEVIKVIKLASDTTEFRIGFQAATDFIEQLRIGNLNAEMQIGDAKIEGEIGQVIANLQELKLTLKGLITEVNRVVKAAGNEGQLRERLRLAEVQGVWKELGDSLNTLLSSVSEPVLEMNRIVTAMSMGDLTQQFLMQAEGDIKDMGNAMNIAIKNMNKLLKIIEENASTISASSNIMIEKAESMKGSIQETTSAINQMAEGAQEQALRTDESSKLVEGILKSSNETGEKAETINKAAEKGQSSCLEGMKIIKTVVENMGDISSSATVTATSIEVLTSRSEEISSTLKVITDIASQTNLLALNAAIEAARAGDAGRGFAVVAEEIRKLAEDSRKSAIDIERVVKDVQKDTSSASKAIEKMKDSVVGGTKATKEAQIVFESINTSSDETFKSSKQVLEATKSQQNSIGVVVKNIEKIVVVSEETASGTQQMAASSKELSKSMNEVYETGKNLFQIAEELKKSVGQFKLSR</sequence>
<evidence type="ECO:0000259" key="9">
    <source>
        <dbReference type="PROSITE" id="PS50885"/>
    </source>
</evidence>
<dbReference type="NCBIfam" id="TIGR00229">
    <property type="entry name" value="sensory_box"/>
    <property type="match status" value="4"/>
</dbReference>
<dbReference type="SMART" id="SM00091">
    <property type="entry name" value="PAS"/>
    <property type="match status" value="4"/>
</dbReference>
<comment type="similarity">
    <text evidence="2">Belongs to the methyl-accepting chemotaxis (MCP) protein family.</text>
</comment>
<name>A0ABT8RGN2_9BACT</name>
<feature type="coiled-coil region" evidence="4">
    <location>
        <begin position="172"/>
        <end position="221"/>
    </location>
</feature>
<gene>
    <name evidence="10" type="ORF">Q0590_33640</name>
</gene>
<protein>
    <submittedName>
        <fullName evidence="10">PAS domain S-box protein</fullName>
    </submittedName>
</protein>
<accession>A0ABT8RGN2</accession>
<dbReference type="Pfam" id="PF00015">
    <property type="entry name" value="MCPsignal"/>
    <property type="match status" value="1"/>
</dbReference>
<dbReference type="Proteomes" id="UP001168528">
    <property type="component" value="Unassembled WGS sequence"/>
</dbReference>
<dbReference type="InterPro" id="IPR001610">
    <property type="entry name" value="PAC"/>
</dbReference>
<feature type="domain" description="PAC" evidence="8">
    <location>
        <begin position="290"/>
        <end position="344"/>
    </location>
</feature>
<evidence type="ECO:0000313" key="11">
    <source>
        <dbReference type="Proteomes" id="UP001168528"/>
    </source>
</evidence>
<dbReference type="SUPFAM" id="SSF58104">
    <property type="entry name" value="Methyl-accepting chemotaxis protein (MCP) signaling domain"/>
    <property type="match status" value="1"/>
</dbReference>
<dbReference type="RefSeq" id="WP_302042064.1">
    <property type="nucleotide sequence ID" value="NZ_JAUKPO010000050.1"/>
</dbReference>